<feature type="transmembrane region" description="Helical" evidence="1">
    <location>
        <begin position="66"/>
        <end position="85"/>
    </location>
</feature>
<feature type="transmembrane region" description="Helical" evidence="1">
    <location>
        <begin position="378"/>
        <end position="397"/>
    </location>
</feature>
<dbReference type="KEGG" id="tpaf:A3L08_08275"/>
<accession>A0A218P949</accession>
<feature type="transmembrane region" description="Helical" evidence="1">
    <location>
        <begin position="219"/>
        <end position="241"/>
    </location>
</feature>
<dbReference type="SUPFAM" id="SSF52317">
    <property type="entry name" value="Class I glutamine amidotransferase-like"/>
    <property type="match status" value="1"/>
</dbReference>
<feature type="transmembrane region" description="Helical" evidence="1">
    <location>
        <begin position="304"/>
        <end position="323"/>
    </location>
</feature>
<dbReference type="CDD" id="cd03143">
    <property type="entry name" value="A4_beta-galactosidase_middle_domain"/>
    <property type="match status" value="1"/>
</dbReference>
<dbReference type="PANTHER" id="PTHR38454">
    <property type="entry name" value="INTEGRAL MEMBRANE PROTEIN-RELATED"/>
    <property type="match status" value="1"/>
</dbReference>
<sequence length="823" mass="92297">MVEIRSARTREALFILSVFFLSLFVLRGFLSSGYPPSWGGDAYGHLFKIWKLMQGYSPWIEDWYGGYPFLRFYPPLSYFIGALLGKIASSAVTGYKLTVLLAILVGAISTRILLKELGFSDASSYLSGIVYALSVYHLRVLSPEGNFPRFFAINLAPLFILALLYITRKNWRYAVLSGLFLAAVGLAHHTLFVSFGLMVLFLLPYVWITRRNGVRDIALNLLIAGVTALLISSFWVLPFLLEKSNAHFLKENSIEYLFKFQSVRLRELLFHTSSWSFYQGLAFYMGIVGIVVLLAKGEKSERTLGAGLLGASLTAILLSLGYYGPTPFLNRLPLLDMIPPYRWLDSLSLAGATGVGALFEVLSGLIPQKIGSGAKRKAAAGILLAFLVVLSLSDIRLQVNSLKAEDFPGDYLAVLNYVGNDNSTGWRFYQPGLGMTQGSRVSWTPALAEKPSLDGWYRQGDPAYPQHSYLNYAIEKDPGFARKALRAYSMKYIITDENYRGYADIIRNLRSFGFEEIYSSGPFHLYRWSNFTFLQPKTGILVIGNWPFDLGVSYERGEYVDDYTDGLNEYSLVILNGYKYRDPLVWPKLEDYVKNGGTLVLNTFPSPDAEATRFGVKSVIVRVFGRANFTSSIYNVSAFSNFTYEGQPWTATAYYGDMTPLIKLENYTVLGYKNYGKGRVYFVGLNLPYHATYTDNGYEKGILEGLLAGYIKPPKVSYHVIDMGDGYIRLEFNLSRASTVVVSENYYPHWKGYVDGNKVEIKKNTEFGLMEVALPAGSHVLELKFKDPLSFLRCLGLISLALAILLLALSTGRASHRTWGRDK</sequence>
<dbReference type="EMBL" id="CP015102">
    <property type="protein sequence ID" value="ASJ07317.1"/>
    <property type="molecule type" value="Genomic_DNA"/>
</dbReference>
<feature type="transmembrane region" description="Helical" evidence="1">
    <location>
        <begin position="97"/>
        <end position="114"/>
    </location>
</feature>
<dbReference type="Pfam" id="PF10131">
    <property type="entry name" value="PTPS_related"/>
    <property type="match status" value="1"/>
</dbReference>
<feature type="transmembrane region" description="Helical" evidence="1">
    <location>
        <begin position="343"/>
        <end position="366"/>
    </location>
</feature>
<keyword evidence="4" id="KW-1185">Reference proteome</keyword>
<feature type="transmembrane region" description="Helical" evidence="1">
    <location>
        <begin position="179"/>
        <end position="207"/>
    </location>
</feature>
<dbReference type="RefSeq" id="WP_088854563.1">
    <property type="nucleotide sequence ID" value="NZ_CP015102.1"/>
</dbReference>
<dbReference type="InterPro" id="IPR018776">
    <property type="entry name" value="Membrane_prot_PTPS-rel_domain"/>
</dbReference>
<dbReference type="InterPro" id="IPR029062">
    <property type="entry name" value="Class_I_gatase-like"/>
</dbReference>
<feature type="transmembrane region" description="Helical" evidence="1">
    <location>
        <begin position="12"/>
        <end position="30"/>
    </location>
</feature>
<protein>
    <recommendedName>
        <fullName evidence="2">Membrane protein 6-pyruvoyl-tetrahydropterin synthase-related domain-containing protein</fullName>
    </recommendedName>
</protein>
<keyword evidence="1" id="KW-0812">Transmembrane</keyword>
<evidence type="ECO:0000313" key="4">
    <source>
        <dbReference type="Proteomes" id="UP000197418"/>
    </source>
</evidence>
<dbReference type="InterPro" id="IPR018580">
    <property type="entry name" value="Uncharacterised_YfhO"/>
</dbReference>
<feature type="domain" description="Membrane protein 6-pyruvoyl-tetrahydropterin synthase-related" evidence="2">
    <location>
        <begin position="70"/>
        <end position="690"/>
    </location>
</feature>
<dbReference type="Gene3D" id="3.40.50.880">
    <property type="match status" value="1"/>
</dbReference>
<keyword evidence="1" id="KW-0472">Membrane</keyword>
<dbReference type="OrthoDB" id="86324at2157"/>
<evidence type="ECO:0000256" key="1">
    <source>
        <dbReference type="SAM" id="Phobius"/>
    </source>
</evidence>
<dbReference type="GeneID" id="33316261"/>
<feature type="transmembrane region" description="Helical" evidence="1">
    <location>
        <begin position="790"/>
        <end position="809"/>
    </location>
</feature>
<proteinExistence type="predicted"/>
<gene>
    <name evidence="3" type="ORF">A3L08_08275</name>
</gene>
<evidence type="ECO:0000313" key="3">
    <source>
        <dbReference type="EMBL" id="ASJ07317.1"/>
    </source>
</evidence>
<feature type="transmembrane region" description="Helical" evidence="1">
    <location>
        <begin position="120"/>
        <end position="138"/>
    </location>
</feature>
<dbReference type="PANTHER" id="PTHR38454:SF1">
    <property type="entry name" value="INTEGRAL MEMBRANE PROTEIN"/>
    <property type="match status" value="1"/>
</dbReference>
<evidence type="ECO:0000259" key="2">
    <source>
        <dbReference type="Pfam" id="PF10131"/>
    </source>
</evidence>
<keyword evidence="1" id="KW-1133">Transmembrane helix</keyword>
<dbReference type="AlphaFoldDB" id="A0A218P949"/>
<dbReference type="Proteomes" id="UP000197418">
    <property type="component" value="Chromosome"/>
</dbReference>
<name>A0A218P949_9EURY</name>
<organism evidence="3 4">
    <name type="scientific">Thermococcus pacificus</name>
    <dbReference type="NCBI Taxonomy" id="71998"/>
    <lineage>
        <taxon>Archaea</taxon>
        <taxon>Methanobacteriati</taxon>
        <taxon>Methanobacteriota</taxon>
        <taxon>Thermococci</taxon>
        <taxon>Thermococcales</taxon>
        <taxon>Thermococcaceae</taxon>
        <taxon>Thermococcus</taxon>
    </lineage>
</organism>
<reference evidence="3 4" key="1">
    <citation type="submission" date="2016-04" db="EMBL/GenBank/DDBJ databases">
        <title>Complete genome sequence of Thermococcus pacificus type strain P4.</title>
        <authorList>
            <person name="Oger P.M."/>
        </authorList>
    </citation>
    <scope>NUCLEOTIDE SEQUENCE [LARGE SCALE GENOMIC DNA]</scope>
    <source>
        <strain evidence="3 4">P-4</strain>
    </source>
</reference>
<feature type="transmembrane region" description="Helical" evidence="1">
    <location>
        <begin position="150"/>
        <end position="167"/>
    </location>
</feature>
<feature type="transmembrane region" description="Helical" evidence="1">
    <location>
        <begin position="275"/>
        <end position="295"/>
    </location>
</feature>